<dbReference type="Pfam" id="PF01652">
    <property type="entry name" value="IF4E"/>
    <property type="match status" value="1"/>
</dbReference>
<sequence length="186" mass="21044">MVDSVATEMETVLNLDSTSQDINMSTHQLGEEWTMWAHLPHDTDWSVSSYKRIQDFNSVEQAITLTETLPHKMIRNCMLFVMRKGISPTWEDQRNRSGGCFSYKVSNKIVPAVWRDLTYTMVGETLGSTTSHQKSINGITISPKKNFAVVKVWMGDCKSQDPNIINAVGTSIVSHGCLFKKHNPEY</sequence>
<dbReference type="EMBL" id="MN740504">
    <property type="protein sequence ID" value="QHU30242.1"/>
    <property type="molecule type" value="Genomic_DNA"/>
</dbReference>
<evidence type="ECO:0000256" key="1">
    <source>
        <dbReference type="ARBA" id="ARBA00022540"/>
    </source>
</evidence>
<protein>
    <submittedName>
        <fullName evidence="4">Uncharacterized protein</fullName>
    </submittedName>
</protein>
<evidence type="ECO:0000256" key="2">
    <source>
        <dbReference type="ARBA" id="ARBA00022884"/>
    </source>
</evidence>
<organism evidence="4">
    <name type="scientific">viral metagenome</name>
    <dbReference type="NCBI Taxonomy" id="1070528"/>
    <lineage>
        <taxon>unclassified sequences</taxon>
        <taxon>metagenomes</taxon>
        <taxon>organismal metagenomes</taxon>
    </lineage>
</organism>
<keyword evidence="3" id="KW-0648">Protein biosynthesis</keyword>
<evidence type="ECO:0000256" key="3">
    <source>
        <dbReference type="ARBA" id="ARBA00022917"/>
    </source>
</evidence>
<dbReference type="InterPro" id="IPR023398">
    <property type="entry name" value="TIF_eIF4e-like"/>
</dbReference>
<dbReference type="InterPro" id="IPR001040">
    <property type="entry name" value="TIF_eIF_4E"/>
</dbReference>
<keyword evidence="1" id="KW-0396">Initiation factor</keyword>
<keyword evidence="2" id="KW-0694">RNA-binding</keyword>
<dbReference type="GO" id="GO:0016281">
    <property type="term" value="C:eukaryotic translation initiation factor 4F complex"/>
    <property type="evidence" value="ECO:0007669"/>
    <property type="project" value="TreeGrafter"/>
</dbReference>
<dbReference type="PANTHER" id="PTHR11960">
    <property type="entry name" value="EUKARYOTIC TRANSLATION INITIATION FACTOR 4E RELATED"/>
    <property type="match status" value="1"/>
</dbReference>
<dbReference type="AlphaFoldDB" id="A0A6C0LLY8"/>
<reference evidence="4" key="1">
    <citation type="journal article" date="2020" name="Nature">
        <title>Giant virus diversity and host interactions through global metagenomics.</title>
        <authorList>
            <person name="Schulz F."/>
            <person name="Roux S."/>
            <person name="Paez-Espino D."/>
            <person name="Jungbluth S."/>
            <person name="Walsh D.A."/>
            <person name="Denef V.J."/>
            <person name="McMahon K.D."/>
            <person name="Konstantinidis K.T."/>
            <person name="Eloe-Fadrosh E.A."/>
            <person name="Kyrpides N.C."/>
            <person name="Woyke T."/>
        </authorList>
    </citation>
    <scope>NUCLEOTIDE SEQUENCE</scope>
    <source>
        <strain evidence="4">GVMAG-M-3300027833-11</strain>
    </source>
</reference>
<evidence type="ECO:0000313" key="4">
    <source>
        <dbReference type="EMBL" id="QHU30242.1"/>
    </source>
</evidence>
<proteinExistence type="predicted"/>
<dbReference type="GO" id="GO:0000340">
    <property type="term" value="F:RNA 7-methylguanosine cap binding"/>
    <property type="evidence" value="ECO:0007669"/>
    <property type="project" value="TreeGrafter"/>
</dbReference>
<accession>A0A6C0LLY8</accession>
<dbReference type="SUPFAM" id="SSF55418">
    <property type="entry name" value="eIF4e-like"/>
    <property type="match status" value="1"/>
</dbReference>
<dbReference type="GO" id="GO:0003743">
    <property type="term" value="F:translation initiation factor activity"/>
    <property type="evidence" value="ECO:0007669"/>
    <property type="project" value="UniProtKB-KW"/>
</dbReference>
<dbReference type="Gene3D" id="3.30.760.10">
    <property type="entry name" value="RNA Cap, Translation Initiation Factor Eif4e"/>
    <property type="match status" value="1"/>
</dbReference>
<name>A0A6C0LLY8_9ZZZZ</name>
<dbReference type="PANTHER" id="PTHR11960:SF8">
    <property type="entry name" value="EUKARYOTIC TRANSLATION INITIATION FACTOR 4E1-RELATED"/>
    <property type="match status" value="1"/>
</dbReference>